<dbReference type="AlphaFoldDB" id="A0A508X889"/>
<dbReference type="EMBL" id="CABFNB010000163">
    <property type="protein sequence ID" value="VTZ65791.1"/>
    <property type="molecule type" value="Genomic_DNA"/>
</dbReference>
<evidence type="ECO:0000313" key="2">
    <source>
        <dbReference type="EMBL" id="VTZ65791.1"/>
    </source>
</evidence>
<organism evidence="2">
    <name type="scientific">Sinorhizobium medicae</name>
    <dbReference type="NCBI Taxonomy" id="110321"/>
    <lineage>
        <taxon>Bacteria</taxon>
        <taxon>Pseudomonadati</taxon>
        <taxon>Pseudomonadota</taxon>
        <taxon>Alphaproteobacteria</taxon>
        <taxon>Hyphomicrobiales</taxon>
        <taxon>Rhizobiaceae</taxon>
        <taxon>Sinorhizobium/Ensifer group</taxon>
        <taxon>Sinorhizobium</taxon>
    </lineage>
</organism>
<feature type="compositionally biased region" description="Basic and acidic residues" evidence="1">
    <location>
        <begin position="50"/>
        <end position="61"/>
    </location>
</feature>
<reference evidence="2" key="1">
    <citation type="submission" date="2019-06" db="EMBL/GenBank/DDBJ databases">
        <authorList>
            <person name="Le Quere A."/>
            <person name="Colella S."/>
        </authorList>
    </citation>
    <scope>NUCLEOTIDE SEQUENCE</scope>
    <source>
        <strain evidence="2">EmedicaeMD41</strain>
    </source>
</reference>
<gene>
    <name evidence="2" type="ORF">EMEDMD4_910008</name>
</gene>
<feature type="region of interest" description="Disordered" evidence="1">
    <location>
        <begin position="49"/>
        <end position="91"/>
    </location>
</feature>
<evidence type="ECO:0000256" key="1">
    <source>
        <dbReference type="SAM" id="MobiDB-lite"/>
    </source>
</evidence>
<name>A0A508X889_9HYPH</name>
<accession>A0A508X889</accession>
<dbReference type="Proteomes" id="UP000507954">
    <property type="component" value="Unassembled WGS sequence"/>
</dbReference>
<sequence>MRRPYRHFLPPIRNLRMRERDATALTYRCNEFLAARVTVRPLANSFHHRPREDARVADRASQRARSASIAPARHKNHCASKVVGSQDATKN</sequence>
<protein>
    <submittedName>
        <fullName evidence="2">Uncharacterized protein</fullName>
    </submittedName>
</protein>
<proteinExistence type="predicted"/>